<accession>A0ABN1TVB5</accession>
<dbReference type="HAMAP" id="MF_01940">
    <property type="entry name" value="RNA_CPDase"/>
    <property type="match status" value="1"/>
</dbReference>
<reference evidence="4 5" key="1">
    <citation type="journal article" date="2019" name="Int. J. Syst. Evol. Microbiol.">
        <title>The Global Catalogue of Microorganisms (GCM) 10K type strain sequencing project: providing services to taxonomists for standard genome sequencing and annotation.</title>
        <authorList>
            <consortium name="The Broad Institute Genomics Platform"/>
            <consortium name="The Broad Institute Genome Sequencing Center for Infectious Disease"/>
            <person name="Wu L."/>
            <person name="Ma J."/>
        </authorList>
    </citation>
    <scope>NUCLEOTIDE SEQUENCE [LARGE SCALE GENOMIC DNA]</scope>
    <source>
        <strain evidence="4 5">JCM 13008</strain>
    </source>
</reference>
<gene>
    <name evidence="4" type="primary">thpR</name>
    <name evidence="4" type="ORF">GCM10009668_21890</name>
</gene>
<organism evidence="4 5">
    <name type="scientific">Nocardioides dubius</name>
    <dbReference type="NCBI Taxonomy" id="317019"/>
    <lineage>
        <taxon>Bacteria</taxon>
        <taxon>Bacillati</taxon>
        <taxon>Actinomycetota</taxon>
        <taxon>Actinomycetes</taxon>
        <taxon>Propionibacteriales</taxon>
        <taxon>Nocardioidaceae</taxon>
        <taxon>Nocardioides</taxon>
    </lineage>
</organism>
<dbReference type="NCBIfam" id="TIGR02258">
    <property type="entry name" value="2_5_ligase"/>
    <property type="match status" value="1"/>
</dbReference>
<evidence type="ECO:0000256" key="1">
    <source>
        <dbReference type="ARBA" id="ARBA00022801"/>
    </source>
</evidence>
<comment type="function">
    <text evidence="2">Hydrolyzes RNA 2',3'-cyclic phosphodiester to an RNA 2'-phosphomonoester.</text>
</comment>
<comment type="catalytic activity">
    <reaction evidence="2">
        <text>a 3'-end 2',3'-cyclophospho-ribonucleotide-RNA + H2O = a 3'-end 2'-phospho-ribonucleotide-RNA + H(+)</text>
        <dbReference type="Rhea" id="RHEA:11828"/>
        <dbReference type="Rhea" id="RHEA-COMP:10464"/>
        <dbReference type="Rhea" id="RHEA-COMP:17353"/>
        <dbReference type="ChEBI" id="CHEBI:15377"/>
        <dbReference type="ChEBI" id="CHEBI:15378"/>
        <dbReference type="ChEBI" id="CHEBI:83064"/>
        <dbReference type="ChEBI" id="CHEBI:173113"/>
        <dbReference type="EC" id="3.1.4.58"/>
    </reaction>
</comment>
<feature type="active site" description="Proton donor" evidence="2">
    <location>
        <position position="39"/>
    </location>
</feature>
<dbReference type="EMBL" id="BAAALG010000009">
    <property type="protein sequence ID" value="GAA1102880.1"/>
    <property type="molecule type" value="Genomic_DNA"/>
</dbReference>
<keyword evidence="5" id="KW-1185">Reference proteome</keyword>
<feature type="short sequence motif" description="HXTX 2" evidence="2">
    <location>
        <begin position="141"/>
        <end position="144"/>
    </location>
</feature>
<feature type="domain" description="Phosphoesterase HXTX" evidence="3">
    <location>
        <begin position="111"/>
        <end position="184"/>
    </location>
</feature>
<dbReference type="InterPro" id="IPR009097">
    <property type="entry name" value="Cyclic_Pdiesterase"/>
</dbReference>
<dbReference type="PANTHER" id="PTHR35561">
    <property type="entry name" value="RNA 2',3'-CYCLIC PHOSPHODIESTERASE"/>
    <property type="match status" value="1"/>
</dbReference>
<comment type="similarity">
    <text evidence="2">Belongs to the 2H phosphoesterase superfamily. ThpR family.</text>
</comment>
<feature type="active site" description="Proton acceptor" evidence="2">
    <location>
        <position position="141"/>
    </location>
</feature>
<name>A0ABN1TVB5_9ACTN</name>
<evidence type="ECO:0000313" key="4">
    <source>
        <dbReference type="EMBL" id="GAA1102880.1"/>
    </source>
</evidence>
<dbReference type="SUPFAM" id="SSF55144">
    <property type="entry name" value="LigT-like"/>
    <property type="match status" value="1"/>
</dbReference>
<evidence type="ECO:0000256" key="2">
    <source>
        <dbReference type="HAMAP-Rule" id="MF_01940"/>
    </source>
</evidence>
<dbReference type="Pfam" id="PF02834">
    <property type="entry name" value="LigT_PEase"/>
    <property type="match status" value="2"/>
</dbReference>
<feature type="short sequence motif" description="HXTX 1" evidence="2">
    <location>
        <begin position="39"/>
        <end position="42"/>
    </location>
</feature>
<evidence type="ECO:0000259" key="3">
    <source>
        <dbReference type="Pfam" id="PF02834"/>
    </source>
</evidence>
<dbReference type="EC" id="3.1.4.58" evidence="2"/>
<proteinExistence type="inferred from homology"/>
<dbReference type="PANTHER" id="PTHR35561:SF1">
    <property type="entry name" value="RNA 2',3'-CYCLIC PHOSPHODIESTERASE"/>
    <property type="match status" value="1"/>
</dbReference>
<dbReference type="InterPro" id="IPR004175">
    <property type="entry name" value="RNA_CPDase"/>
</dbReference>
<comment type="caution">
    <text evidence="4">The sequence shown here is derived from an EMBL/GenBank/DDBJ whole genome shotgun (WGS) entry which is preliminary data.</text>
</comment>
<protein>
    <recommendedName>
        <fullName evidence="2">RNA 2',3'-cyclic phosphodiesterase</fullName>
        <shortName evidence="2">RNA 2',3'-CPDase</shortName>
        <ecNumber evidence="2">3.1.4.58</ecNumber>
    </recommendedName>
</protein>
<dbReference type="InterPro" id="IPR014051">
    <property type="entry name" value="Phosphoesterase_HXTX"/>
</dbReference>
<dbReference type="Gene3D" id="3.90.1140.10">
    <property type="entry name" value="Cyclic phosphodiesterase"/>
    <property type="match status" value="1"/>
</dbReference>
<dbReference type="Proteomes" id="UP001501581">
    <property type="component" value="Unassembled WGS sequence"/>
</dbReference>
<feature type="domain" description="Phosphoesterase HXTX" evidence="3">
    <location>
        <begin position="9"/>
        <end position="90"/>
    </location>
</feature>
<keyword evidence="1 2" id="KW-0378">Hydrolase</keyword>
<evidence type="ECO:0000313" key="5">
    <source>
        <dbReference type="Proteomes" id="UP001501581"/>
    </source>
</evidence>
<sequence length="201" mass="21671">MRCFVAVVPPQEVVEEIDAFWEPRREAASWRWTSPEQFHLTLAFLPRVEEYQLDELIERLAAAAARRGPLRLRISGGGAFPSVDRAKVLWAGVASASLDGSSGGGEAAGDGAAELTRLATGARHAAAATGIEVGGARFRPHLTLARIAHPEEVTRWLRVAETFTSAAFDVDEIALVASHLGEGPRRRPRYERLADLPVGGG</sequence>